<dbReference type="AlphaFoldDB" id="A0AAE0AMD5"/>
<dbReference type="PANTHER" id="PTHR31589:SF221">
    <property type="entry name" value="LIGASE, PUTATIVE (DUF239)-RELATED"/>
    <property type="match status" value="1"/>
</dbReference>
<evidence type="ECO:0000313" key="3">
    <source>
        <dbReference type="Proteomes" id="UP001281410"/>
    </source>
</evidence>
<evidence type="ECO:0000313" key="2">
    <source>
        <dbReference type="EMBL" id="KAK3220099.1"/>
    </source>
</evidence>
<dbReference type="EMBL" id="JANJYJ010000004">
    <property type="protein sequence ID" value="KAK3220099.1"/>
    <property type="molecule type" value="Genomic_DNA"/>
</dbReference>
<reference evidence="2" key="1">
    <citation type="journal article" date="2023" name="Plant J.">
        <title>Genome sequences and population genomics provide insights into the demographic history, inbreeding, and mutation load of two 'living fossil' tree species of Dipteronia.</title>
        <authorList>
            <person name="Feng Y."/>
            <person name="Comes H.P."/>
            <person name="Chen J."/>
            <person name="Zhu S."/>
            <person name="Lu R."/>
            <person name="Zhang X."/>
            <person name="Li P."/>
            <person name="Qiu J."/>
            <person name="Olsen K.M."/>
            <person name="Qiu Y."/>
        </authorList>
    </citation>
    <scope>NUCLEOTIDE SEQUENCE</scope>
    <source>
        <strain evidence="2">NBL</strain>
    </source>
</reference>
<sequence length="474" mass="53443">MSRQISDFNLFKTSLQLLNGSSHLLHNSLTLLVITCSNFFTTKSHTPCHDGERIARSNALPALIPNDTISIWKNKGNDVDHVYRENETKFAFSLFAIIVVCTHCKFVHGRRLAIQTNKDMFMHEGTVKTIESDDGDIIDCVEINKQPAFSHPLLRNHSIQMKPNFQSSGLSANNKNPVIYQSWHKNGECPKGTIPIIRTQQFNCPPPSHPPITQPNHTFENQGPLFEYAYATLTRENYFGAQAYFNVWHPETYNDECSKAQVWILGGLGRNLNAIETGWMVCGDDDRTRLFIYWTVDGYQNTGCYNLQCPGFVQIDPFFALGGSIEPVSIYKGEQREIQFIVKKDPEAQNWWLKVGDRIVGYWPHSIMTGLYYSGSEIKWGGAVLNKNVGDHHTATQMGSGHFPEEGFGKASYIRNLGFYNESYNLITNFKGLYIGPVATRPSCYDVILEDHGAANYGTHLYFGGSGFSMDCLG</sequence>
<dbReference type="InterPro" id="IPR053168">
    <property type="entry name" value="Glutamic_endopeptidase"/>
</dbReference>
<keyword evidence="3" id="KW-1185">Reference proteome</keyword>
<dbReference type="PROSITE" id="PS52045">
    <property type="entry name" value="NEPROSIN_PEP_CD"/>
    <property type="match status" value="1"/>
</dbReference>
<evidence type="ECO:0000259" key="1">
    <source>
        <dbReference type="PROSITE" id="PS52045"/>
    </source>
</evidence>
<name>A0AAE0AMD5_9ROSI</name>
<accession>A0AAE0AMD5</accession>
<organism evidence="2 3">
    <name type="scientific">Dipteronia sinensis</name>
    <dbReference type="NCBI Taxonomy" id="43782"/>
    <lineage>
        <taxon>Eukaryota</taxon>
        <taxon>Viridiplantae</taxon>
        <taxon>Streptophyta</taxon>
        <taxon>Embryophyta</taxon>
        <taxon>Tracheophyta</taxon>
        <taxon>Spermatophyta</taxon>
        <taxon>Magnoliopsida</taxon>
        <taxon>eudicotyledons</taxon>
        <taxon>Gunneridae</taxon>
        <taxon>Pentapetalae</taxon>
        <taxon>rosids</taxon>
        <taxon>malvids</taxon>
        <taxon>Sapindales</taxon>
        <taxon>Sapindaceae</taxon>
        <taxon>Hippocastanoideae</taxon>
        <taxon>Acereae</taxon>
        <taxon>Dipteronia</taxon>
    </lineage>
</organism>
<dbReference type="Pfam" id="PF14365">
    <property type="entry name" value="Neprosin_AP"/>
    <property type="match status" value="1"/>
</dbReference>
<proteinExistence type="predicted"/>
<dbReference type="InterPro" id="IPR025521">
    <property type="entry name" value="Neprosin_propep"/>
</dbReference>
<dbReference type="Proteomes" id="UP001281410">
    <property type="component" value="Unassembled WGS sequence"/>
</dbReference>
<gene>
    <name evidence="2" type="ORF">Dsin_014069</name>
</gene>
<dbReference type="Gene3D" id="3.90.1320.10">
    <property type="entry name" value="Outer-capsid protein sigma 3, large lobe"/>
    <property type="match status" value="1"/>
</dbReference>
<comment type="caution">
    <text evidence="2">The sequence shown here is derived from an EMBL/GenBank/DDBJ whole genome shotgun (WGS) entry which is preliminary data.</text>
</comment>
<dbReference type="Pfam" id="PF03080">
    <property type="entry name" value="Neprosin"/>
    <property type="match status" value="1"/>
</dbReference>
<dbReference type="InterPro" id="IPR004314">
    <property type="entry name" value="Neprosin"/>
</dbReference>
<feature type="domain" description="Neprosin PEP catalytic" evidence="1">
    <location>
        <begin position="218"/>
        <end position="473"/>
    </location>
</feature>
<dbReference type="PANTHER" id="PTHR31589">
    <property type="entry name" value="PROTEIN, PUTATIVE (DUF239)-RELATED-RELATED"/>
    <property type="match status" value="1"/>
</dbReference>
<protein>
    <recommendedName>
        <fullName evidence="1">Neprosin PEP catalytic domain-containing protein</fullName>
    </recommendedName>
</protein>